<evidence type="ECO:0000256" key="1">
    <source>
        <dbReference type="ARBA" id="ARBA00001633"/>
    </source>
</evidence>
<organism evidence="11 12">
    <name type="scientific">Marinisporobacter balticus</name>
    <dbReference type="NCBI Taxonomy" id="2018667"/>
    <lineage>
        <taxon>Bacteria</taxon>
        <taxon>Bacillati</taxon>
        <taxon>Bacillota</taxon>
        <taxon>Clostridia</taxon>
        <taxon>Peptostreptococcales</taxon>
        <taxon>Thermotaleaceae</taxon>
        <taxon>Marinisporobacter</taxon>
    </lineage>
</organism>
<evidence type="ECO:0000313" key="11">
    <source>
        <dbReference type="EMBL" id="TCO73802.1"/>
    </source>
</evidence>
<evidence type="ECO:0000313" key="12">
    <source>
        <dbReference type="Proteomes" id="UP000294919"/>
    </source>
</evidence>
<sequence>MILDRIVNYKRKKVEEEKIYIPMAFIMDQIELSDETRDFKKAIKGNKQLSIIAEVKKASPSKGIIKEKFDPFEIARIYDENKVDAISILTEEKFFQGKNEYLKEVRRQIDTPILRKDFIIDPYQIYQSKALGADAILLITAILSKDELIDFQDIANKIGLQCLVEVHNQLELSVVLDTQAEIIGINNRNLKSFETRIETTQNLIKHIPKSKTIISESGINTKKDMDFLKNLGVDGVLIGESLMRAKSIDEKLRELRGNSIG</sequence>
<evidence type="ECO:0000256" key="7">
    <source>
        <dbReference type="ARBA" id="ARBA00023141"/>
    </source>
</evidence>
<feature type="domain" description="Indole-3-glycerol phosphate synthase" evidence="10">
    <location>
        <begin position="3"/>
        <end position="255"/>
    </location>
</feature>
<dbReference type="SUPFAM" id="SSF51366">
    <property type="entry name" value="Ribulose-phoshate binding barrel"/>
    <property type="match status" value="1"/>
</dbReference>
<dbReference type="Proteomes" id="UP000294919">
    <property type="component" value="Unassembled WGS sequence"/>
</dbReference>
<dbReference type="InterPro" id="IPR013798">
    <property type="entry name" value="Indole-3-glycerol_P_synth_dom"/>
</dbReference>
<dbReference type="InterPro" id="IPR013785">
    <property type="entry name" value="Aldolase_TIM"/>
</dbReference>
<keyword evidence="7 9" id="KW-0057">Aromatic amino acid biosynthesis</keyword>
<dbReference type="NCBIfam" id="NF001377">
    <property type="entry name" value="PRK00278.2-4"/>
    <property type="match status" value="1"/>
</dbReference>
<reference evidence="11 12" key="1">
    <citation type="submission" date="2019-03" db="EMBL/GenBank/DDBJ databases">
        <title>Genomic Encyclopedia of Type Strains, Phase IV (KMG-IV): sequencing the most valuable type-strain genomes for metagenomic binning, comparative biology and taxonomic classification.</title>
        <authorList>
            <person name="Goeker M."/>
        </authorList>
    </citation>
    <scope>NUCLEOTIDE SEQUENCE [LARGE SCALE GENOMIC DNA]</scope>
    <source>
        <strain evidence="11 12">DSM 102940</strain>
    </source>
</reference>
<dbReference type="AlphaFoldDB" id="A0A4R2KMD2"/>
<dbReference type="UniPathway" id="UPA00035">
    <property type="reaction ID" value="UER00043"/>
</dbReference>
<evidence type="ECO:0000256" key="5">
    <source>
        <dbReference type="ARBA" id="ARBA00022793"/>
    </source>
</evidence>
<dbReference type="HAMAP" id="MF_00134_B">
    <property type="entry name" value="IGPS_B"/>
    <property type="match status" value="1"/>
</dbReference>
<dbReference type="CDD" id="cd00331">
    <property type="entry name" value="IGPS"/>
    <property type="match status" value="1"/>
</dbReference>
<dbReference type="EC" id="4.1.1.48" evidence="9"/>
<accession>A0A4R2KMD2</accession>
<keyword evidence="6 9" id="KW-0822">Tryptophan biosynthesis</keyword>
<dbReference type="InterPro" id="IPR011060">
    <property type="entry name" value="RibuloseP-bd_barrel"/>
</dbReference>
<dbReference type="PANTHER" id="PTHR22854">
    <property type="entry name" value="TRYPTOPHAN BIOSYNTHESIS PROTEIN"/>
    <property type="match status" value="1"/>
</dbReference>
<keyword evidence="5 9" id="KW-0210">Decarboxylase</keyword>
<dbReference type="Pfam" id="PF00218">
    <property type="entry name" value="IGPS"/>
    <property type="match status" value="1"/>
</dbReference>
<proteinExistence type="inferred from homology"/>
<dbReference type="InterPro" id="IPR045186">
    <property type="entry name" value="Indole-3-glycerol_P_synth"/>
</dbReference>
<name>A0A4R2KMD2_9FIRM</name>
<evidence type="ECO:0000256" key="9">
    <source>
        <dbReference type="HAMAP-Rule" id="MF_00134"/>
    </source>
</evidence>
<comment type="caution">
    <text evidence="11">The sequence shown here is derived from an EMBL/GenBank/DDBJ whole genome shotgun (WGS) entry which is preliminary data.</text>
</comment>
<evidence type="ECO:0000256" key="6">
    <source>
        <dbReference type="ARBA" id="ARBA00022822"/>
    </source>
</evidence>
<dbReference type="OrthoDB" id="9804217at2"/>
<keyword evidence="8 9" id="KW-0456">Lyase</keyword>
<evidence type="ECO:0000256" key="3">
    <source>
        <dbReference type="ARBA" id="ARBA00008737"/>
    </source>
</evidence>
<dbReference type="FunFam" id="3.20.20.70:FF:000024">
    <property type="entry name" value="Indole-3-glycerol phosphate synthase"/>
    <property type="match status" value="1"/>
</dbReference>
<keyword evidence="12" id="KW-1185">Reference proteome</keyword>
<evidence type="ECO:0000256" key="2">
    <source>
        <dbReference type="ARBA" id="ARBA00004696"/>
    </source>
</evidence>
<dbReference type="EMBL" id="SLWV01000014">
    <property type="protein sequence ID" value="TCO73802.1"/>
    <property type="molecule type" value="Genomic_DNA"/>
</dbReference>
<protein>
    <recommendedName>
        <fullName evidence="9">Indole-3-glycerol phosphate synthase</fullName>
        <shortName evidence="9">IGPS</shortName>
        <ecNumber evidence="9">4.1.1.48</ecNumber>
    </recommendedName>
</protein>
<dbReference type="GO" id="GO:0004640">
    <property type="term" value="F:phosphoribosylanthranilate isomerase activity"/>
    <property type="evidence" value="ECO:0007669"/>
    <property type="project" value="TreeGrafter"/>
</dbReference>
<evidence type="ECO:0000256" key="4">
    <source>
        <dbReference type="ARBA" id="ARBA00022605"/>
    </source>
</evidence>
<dbReference type="GO" id="GO:0004425">
    <property type="term" value="F:indole-3-glycerol-phosphate synthase activity"/>
    <property type="evidence" value="ECO:0007669"/>
    <property type="project" value="UniProtKB-UniRule"/>
</dbReference>
<gene>
    <name evidence="9" type="primary">trpC</name>
    <name evidence="11" type="ORF">EV214_11436</name>
</gene>
<dbReference type="RefSeq" id="WP_132245668.1">
    <property type="nucleotide sequence ID" value="NZ_SLWV01000014.1"/>
</dbReference>
<dbReference type="PROSITE" id="PS00614">
    <property type="entry name" value="IGPS"/>
    <property type="match status" value="1"/>
</dbReference>
<evidence type="ECO:0000256" key="8">
    <source>
        <dbReference type="ARBA" id="ARBA00023239"/>
    </source>
</evidence>
<comment type="similarity">
    <text evidence="3 9">Belongs to the TrpC family.</text>
</comment>
<evidence type="ECO:0000259" key="10">
    <source>
        <dbReference type="Pfam" id="PF00218"/>
    </source>
</evidence>
<dbReference type="InterPro" id="IPR001468">
    <property type="entry name" value="Indole-3-GlycerolPSynthase_CS"/>
</dbReference>
<dbReference type="PANTHER" id="PTHR22854:SF2">
    <property type="entry name" value="INDOLE-3-GLYCEROL-PHOSPHATE SYNTHASE"/>
    <property type="match status" value="1"/>
</dbReference>
<comment type="pathway">
    <text evidence="2 9">Amino-acid biosynthesis; L-tryptophan biosynthesis; L-tryptophan from chorismate: step 4/5.</text>
</comment>
<comment type="catalytic activity">
    <reaction evidence="1 9">
        <text>1-(2-carboxyphenylamino)-1-deoxy-D-ribulose 5-phosphate + H(+) = (1S,2R)-1-C-(indol-3-yl)glycerol 3-phosphate + CO2 + H2O</text>
        <dbReference type="Rhea" id="RHEA:23476"/>
        <dbReference type="ChEBI" id="CHEBI:15377"/>
        <dbReference type="ChEBI" id="CHEBI:15378"/>
        <dbReference type="ChEBI" id="CHEBI:16526"/>
        <dbReference type="ChEBI" id="CHEBI:58613"/>
        <dbReference type="ChEBI" id="CHEBI:58866"/>
        <dbReference type="EC" id="4.1.1.48"/>
    </reaction>
</comment>
<dbReference type="GO" id="GO:0000162">
    <property type="term" value="P:L-tryptophan biosynthetic process"/>
    <property type="evidence" value="ECO:0007669"/>
    <property type="project" value="UniProtKB-UniRule"/>
</dbReference>
<dbReference type="Gene3D" id="3.20.20.70">
    <property type="entry name" value="Aldolase class I"/>
    <property type="match status" value="1"/>
</dbReference>
<keyword evidence="4 9" id="KW-0028">Amino-acid biosynthesis</keyword>